<dbReference type="PANTHER" id="PTHR31286">
    <property type="entry name" value="GLYCINE-RICH CELL WALL STRUCTURAL PROTEIN 1.8-LIKE"/>
    <property type="match status" value="1"/>
</dbReference>
<dbReference type="AlphaFoldDB" id="A0AAV0KK61"/>
<feature type="compositionally biased region" description="Polar residues" evidence="2">
    <location>
        <begin position="314"/>
        <end position="323"/>
    </location>
</feature>
<keyword evidence="1" id="KW-0863">Zinc-finger</keyword>
<dbReference type="Proteomes" id="UP001154282">
    <property type="component" value="Unassembled WGS sequence"/>
</dbReference>
<evidence type="ECO:0000313" key="4">
    <source>
        <dbReference type="EMBL" id="CAI0421286.1"/>
    </source>
</evidence>
<dbReference type="GO" id="GO:0003676">
    <property type="term" value="F:nucleic acid binding"/>
    <property type="evidence" value="ECO:0007669"/>
    <property type="project" value="InterPro"/>
</dbReference>
<dbReference type="GO" id="GO:0008270">
    <property type="term" value="F:zinc ion binding"/>
    <property type="evidence" value="ECO:0007669"/>
    <property type="project" value="UniProtKB-KW"/>
</dbReference>
<feature type="compositionally biased region" description="Basic and acidic residues" evidence="2">
    <location>
        <begin position="167"/>
        <end position="212"/>
    </location>
</feature>
<name>A0AAV0KK61_9ROSI</name>
<reference evidence="4" key="1">
    <citation type="submission" date="2022-08" db="EMBL/GenBank/DDBJ databases">
        <authorList>
            <person name="Gutierrez-Valencia J."/>
        </authorList>
    </citation>
    <scope>NUCLEOTIDE SEQUENCE</scope>
</reference>
<evidence type="ECO:0000313" key="5">
    <source>
        <dbReference type="Proteomes" id="UP001154282"/>
    </source>
</evidence>
<gene>
    <name evidence="4" type="ORF">LITE_LOCUS18683</name>
</gene>
<keyword evidence="1" id="KW-0862">Zinc</keyword>
<dbReference type="InterPro" id="IPR040256">
    <property type="entry name" value="At4g02000-like"/>
</dbReference>
<dbReference type="PANTHER" id="PTHR31286:SF99">
    <property type="entry name" value="DUF4283 DOMAIN-CONTAINING PROTEIN"/>
    <property type="match status" value="1"/>
</dbReference>
<dbReference type="InterPro" id="IPR001878">
    <property type="entry name" value="Znf_CCHC"/>
</dbReference>
<keyword evidence="1" id="KW-0479">Metal-binding</keyword>
<accession>A0AAV0KK61</accession>
<feature type="domain" description="CCHC-type" evidence="3">
    <location>
        <begin position="80"/>
        <end position="94"/>
    </location>
</feature>
<protein>
    <recommendedName>
        <fullName evidence="3">CCHC-type domain-containing protein</fullName>
    </recommendedName>
</protein>
<keyword evidence="5" id="KW-1185">Reference proteome</keyword>
<evidence type="ECO:0000256" key="1">
    <source>
        <dbReference type="PROSITE-ProRule" id="PRU00047"/>
    </source>
</evidence>
<feature type="compositionally biased region" description="Low complexity" evidence="2">
    <location>
        <begin position="284"/>
        <end position="295"/>
    </location>
</feature>
<dbReference type="PROSITE" id="PS50158">
    <property type="entry name" value="ZF_CCHC"/>
    <property type="match status" value="1"/>
</dbReference>
<dbReference type="EMBL" id="CAMGYJ010000005">
    <property type="protein sequence ID" value="CAI0421286.1"/>
    <property type="molecule type" value="Genomic_DNA"/>
</dbReference>
<organism evidence="4 5">
    <name type="scientific">Linum tenue</name>
    <dbReference type="NCBI Taxonomy" id="586396"/>
    <lineage>
        <taxon>Eukaryota</taxon>
        <taxon>Viridiplantae</taxon>
        <taxon>Streptophyta</taxon>
        <taxon>Embryophyta</taxon>
        <taxon>Tracheophyta</taxon>
        <taxon>Spermatophyta</taxon>
        <taxon>Magnoliopsida</taxon>
        <taxon>eudicotyledons</taxon>
        <taxon>Gunneridae</taxon>
        <taxon>Pentapetalae</taxon>
        <taxon>rosids</taxon>
        <taxon>fabids</taxon>
        <taxon>Malpighiales</taxon>
        <taxon>Linaceae</taxon>
        <taxon>Linum</taxon>
    </lineage>
</organism>
<evidence type="ECO:0000256" key="2">
    <source>
        <dbReference type="SAM" id="MobiDB-lite"/>
    </source>
</evidence>
<comment type="caution">
    <text evidence="4">The sequence shown here is derived from an EMBL/GenBank/DDBJ whole genome shotgun (WGS) entry which is preliminary data.</text>
</comment>
<sequence>MVVWIQFPAFPVHFYHKEILFKLGNMVGRAIKLDFHTQHQQRAKFARMAVELDLSKPLVTRIRLDGKWQYIEYENLPTCCFECGKIGHTSVTCPMLAAKNPPPTAGEMITVQGNATAASPEDRSGFGPWMQVTRRSRRGTRPVENGKTSEFPGESANNGRDGNGRSGQKEKEGVYDQKREANQRKEAGRIGAKEKGKAAGDSFRNGKEKGGKEVVGSATGGKGVLGPIPLNKKSPLMGSREGAAPHNLSEAGPSSGQGGLNQKNVGPGGNKQEARKAPTPSVWTKTQKTTGPGTTAIQIVDVPSIEQQREMDATISTPSTATRTKGDRRKKKSKERQSPMKIATKALQIWTPVKERKSKARAKMANLTLQEIEA</sequence>
<feature type="region of interest" description="Disordered" evidence="2">
    <location>
        <begin position="115"/>
        <end position="340"/>
    </location>
</feature>
<evidence type="ECO:0000259" key="3">
    <source>
        <dbReference type="PROSITE" id="PS50158"/>
    </source>
</evidence>
<proteinExistence type="predicted"/>